<evidence type="ECO:0000313" key="1">
    <source>
        <dbReference type="EMBL" id="GAA3388764.1"/>
    </source>
</evidence>
<dbReference type="RefSeq" id="WP_345729299.1">
    <property type="nucleotide sequence ID" value="NZ_BAAAYN010000023.1"/>
</dbReference>
<proteinExistence type="predicted"/>
<dbReference type="Pfam" id="PF14435">
    <property type="entry name" value="SUKH-4"/>
    <property type="match status" value="1"/>
</dbReference>
<reference evidence="2" key="1">
    <citation type="journal article" date="2019" name="Int. J. Syst. Evol. Microbiol.">
        <title>The Global Catalogue of Microorganisms (GCM) 10K type strain sequencing project: providing services to taxonomists for standard genome sequencing and annotation.</title>
        <authorList>
            <consortium name="The Broad Institute Genomics Platform"/>
            <consortium name="The Broad Institute Genome Sequencing Center for Infectious Disease"/>
            <person name="Wu L."/>
            <person name="Ma J."/>
        </authorList>
    </citation>
    <scope>NUCLEOTIDE SEQUENCE [LARGE SCALE GENOMIC DNA]</scope>
    <source>
        <strain evidence="2">JCM 9458</strain>
    </source>
</reference>
<comment type="caution">
    <text evidence="1">The sequence shown here is derived from an EMBL/GenBank/DDBJ whole genome shotgun (WGS) entry which is preliminary data.</text>
</comment>
<evidence type="ECO:0000313" key="2">
    <source>
        <dbReference type="Proteomes" id="UP001501676"/>
    </source>
</evidence>
<protein>
    <submittedName>
        <fullName evidence="1">Uncharacterized protein</fullName>
    </submittedName>
</protein>
<keyword evidence="2" id="KW-1185">Reference proteome</keyword>
<accession>A0ABP6SZK0</accession>
<sequence length="219" mass="24085">MVLIEAPLSALVVPQVQVRFDRVVERWDLPESDRSALLTWGLPVGPALRPAPQPGALPTLRPTVAGERERQLVSGDEQLYLLGIDGTDTDPELMVQVGAIAGTGRVMGISARPMTADDLAPGLRPFKPDLYYPAVSHYNGSVSAFVEVAWRWYAADRLIGDHPGPDDSAPLEAHHWYYAELKLSCATFLARMALLDPTLGDNGLDSAWAEEIYEILHWF</sequence>
<gene>
    <name evidence="1" type="ORF">GCM10020369_36220</name>
</gene>
<dbReference type="Proteomes" id="UP001501676">
    <property type="component" value="Unassembled WGS sequence"/>
</dbReference>
<dbReference type="InterPro" id="IPR025851">
    <property type="entry name" value="SUKH-4"/>
</dbReference>
<dbReference type="EMBL" id="BAAAYN010000023">
    <property type="protein sequence ID" value="GAA3388764.1"/>
    <property type="molecule type" value="Genomic_DNA"/>
</dbReference>
<name>A0ABP6SZK0_9ACTN</name>
<organism evidence="1 2">
    <name type="scientific">Cryptosporangium minutisporangium</name>
    <dbReference type="NCBI Taxonomy" id="113569"/>
    <lineage>
        <taxon>Bacteria</taxon>
        <taxon>Bacillati</taxon>
        <taxon>Actinomycetota</taxon>
        <taxon>Actinomycetes</taxon>
        <taxon>Cryptosporangiales</taxon>
        <taxon>Cryptosporangiaceae</taxon>
        <taxon>Cryptosporangium</taxon>
    </lineage>
</organism>